<feature type="compositionally biased region" description="Basic and acidic residues" evidence="1">
    <location>
        <begin position="1"/>
        <end position="13"/>
    </location>
</feature>
<protein>
    <submittedName>
        <fullName evidence="2">Jg1494 protein</fullName>
    </submittedName>
</protein>
<feature type="non-terminal residue" evidence="2">
    <location>
        <position position="1"/>
    </location>
</feature>
<accession>A0A8S4QIF0</accession>
<keyword evidence="3" id="KW-1185">Reference proteome</keyword>
<evidence type="ECO:0000313" key="3">
    <source>
        <dbReference type="Proteomes" id="UP000838756"/>
    </source>
</evidence>
<feature type="region of interest" description="Disordered" evidence="1">
    <location>
        <begin position="1"/>
        <end position="21"/>
    </location>
</feature>
<dbReference type="EMBL" id="CAKXAJ010002224">
    <property type="protein sequence ID" value="CAH2208093.1"/>
    <property type="molecule type" value="Genomic_DNA"/>
</dbReference>
<comment type="caution">
    <text evidence="2">The sequence shown here is derived from an EMBL/GenBank/DDBJ whole genome shotgun (WGS) entry which is preliminary data.</text>
</comment>
<dbReference type="AlphaFoldDB" id="A0A8S4QIF0"/>
<organism evidence="2 3">
    <name type="scientific">Pararge aegeria aegeria</name>
    <dbReference type="NCBI Taxonomy" id="348720"/>
    <lineage>
        <taxon>Eukaryota</taxon>
        <taxon>Metazoa</taxon>
        <taxon>Ecdysozoa</taxon>
        <taxon>Arthropoda</taxon>
        <taxon>Hexapoda</taxon>
        <taxon>Insecta</taxon>
        <taxon>Pterygota</taxon>
        <taxon>Neoptera</taxon>
        <taxon>Endopterygota</taxon>
        <taxon>Lepidoptera</taxon>
        <taxon>Glossata</taxon>
        <taxon>Ditrysia</taxon>
        <taxon>Papilionoidea</taxon>
        <taxon>Nymphalidae</taxon>
        <taxon>Satyrinae</taxon>
        <taxon>Satyrini</taxon>
        <taxon>Parargina</taxon>
        <taxon>Pararge</taxon>
    </lineage>
</organism>
<evidence type="ECO:0000256" key="1">
    <source>
        <dbReference type="SAM" id="MobiDB-lite"/>
    </source>
</evidence>
<evidence type="ECO:0000313" key="2">
    <source>
        <dbReference type="EMBL" id="CAH2208093.1"/>
    </source>
</evidence>
<name>A0A8S4QIF0_9NEOP</name>
<proteinExistence type="predicted"/>
<reference evidence="2" key="1">
    <citation type="submission" date="2022-03" db="EMBL/GenBank/DDBJ databases">
        <authorList>
            <person name="Lindestad O."/>
        </authorList>
    </citation>
    <scope>NUCLEOTIDE SEQUENCE</scope>
</reference>
<dbReference type="Proteomes" id="UP000838756">
    <property type="component" value="Unassembled WGS sequence"/>
</dbReference>
<gene>
    <name evidence="2" type="primary">jg1494</name>
    <name evidence="2" type="ORF">PAEG_LOCUS710</name>
</gene>
<sequence length="21" mass="2448">TEETQDKPQKNDEPNDNCKIT</sequence>